<sequence length="425" mass="46493">MNQYPYQRMEFLYRGHPQAANGIIGHHFPRPPFPPAQLRPNFSASAPASSPAAAKASNQGSAEAAVSEALLTLSSAGSPPKSNQSSTSAPGVPSNGPAPFASPPLPPHSRRPSLTFSAPAQPVRRVSLCSPAGFAPHPPLPHPRWPGKFMAPPMMTPQRDIPVAYQQKHHHARPVVLEDAAPPAKKARTVSPAPATTAVAASDNSEAGKKEDIEIVSCICPVCNNLIKGLGENKVDWSQPVQGRQRAKTISSIKKHVKDHHEQEPIWNVIVNSLDVAPTKDAAANRVVNAQAFVTQALKKAALDQIPNHTNELRSLHWTEKIMDQRVGIAKGFIQFGGQEYLRNKECHDETGNKINPKGLRNLAYTLLQSMYDDLMQAWRKNQATIEASMATEPLGLLRNRFQLLFSNPDKWSDSWYMDPSKYSS</sequence>
<keyword evidence="3" id="KW-1185">Reference proteome</keyword>
<comment type="caution">
    <text evidence="2">The sequence shown here is derived from an EMBL/GenBank/DDBJ whole genome shotgun (WGS) entry which is preliminary data.</text>
</comment>
<dbReference type="EMBL" id="CAICTM010000043">
    <property type="protein sequence ID" value="CAB9498679.1"/>
    <property type="molecule type" value="Genomic_DNA"/>
</dbReference>
<accession>A0A9N8DFD9</accession>
<evidence type="ECO:0000256" key="1">
    <source>
        <dbReference type="SAM" id="MobiDB-lite"/>
    </source>
</evidence>
<feature type="compositionally biased region" description="Low complexity" evidence="1">
    <location>
        <begin position="43"/>
        <end position="57"/>
    </location>
</feature>
<proteinExistence type="predicted"/>
<evidence type="ECO:0000313" key="2">
    <source>
        <dbReference type="EMBL" id="CAB9498679.1"/>
    </source>
</evidence>
<feature type="region of interest" description="Disordered" evidence="1">
    <location>
        <begin position="74"/>
        <end position="115"/>
    </location>
</feature>
<dbReference type="AlphaFoldDB" id="A0A9N8DFD9"/>
<evidence type="ECO:0000313" key="3">
    <source>
        <dbReference type="Proteomes" id="UP001153069"/>
    </source>
</evidence>
<organism evidence="2 3">
    <name type="scientific">Seminavis robusta</name>
    <dbReference type="NCBI Taxonomy" id="568900"/>
    <lineage>
        <taxon>Eukaryota</taxon>
        <taxon>Sar</taxon>
        <taxon>Stramenopiles</taxon>
        <taxon>Ochrophyta</taxon>
        <taxon>Bacillariophyta</taxon>
        <taxon>Bacillariophyceae</taxon>
        <taxon>Bacillariophycidae</taxon>
        <taxon>Naviculales</taxon>
        <taxon>Naviculaceae</taxon>
        <taxon>Seminavis</taxon>
    </lineage>
</organism>
<dbReference type="Proteomes" id="UP001153069">
    <property type="component" value="Unassembled WGS sequence"/>
</dbReference>
<reference evidence="2" key="1">
    <citation type="submission" date="2020-06" db="EMBL/GenBank/DDBJ databases">
        <authorList>
            <consortium name="Plant Systems Biology data submission"/>
        </authorList>
    </citation>
    <scope>NUCLEOTIDE SEQUENCE</scope>
    <source>
        <strain evidence="2">D6</strain>
    </source>
</reference>
<name>A0A9N8DFD9_9STRA</name>
<gene>
    <name evidence="2" type="ORF">SEMRO_43_G026060.1</name>
</gene>
<feature type="compositionally biased region" description="Polar residues" evidence="1">
    <location>
        <begin position="74"/>
        <end position="89"/>
    </location>
</feature>
<protein>
    <submittedName>
        <fullName evidence="2">Uncharacterized protein</fullName>
    </submittedName>
</protein>
<feature type="region of interest" description="Disordered" evidence="1">
    <location>
        <begin position="23"/>
        <end position="60"/>
    </location>
</feature>